<evidence type="ECO:0000313" key="3">
    <source>
        <dbReference type="Proteomes" id="UP000019763"/>
    </source>
</evidence>
<proteinExistence type="predicted"/>
<dbReference type="RefSeq" id="XP_011133434.1">
    <property type="nucleotide sequence ID" value="XM_011135132.1"/>
</dbReference>
<feature type="region of interest" description="Disordered" evidence="1">
    <location>
        <begin position="92"/>
        <end position="157"/>
    </location>
</feature>
<dbReference type="PANTHER" id="PTHR33099:SF7">
    <property type="entry name" value="MYND-TYPE DOMAIN-CONTAINING PROTEIN"/>
    <property type="match status" value="1"/>
</dbReference>
<dbReference type="GeneID" id="22916004"/>
<keyword evidence="3" id="KW-1185">Reference proteome</keyword>
<gene>
    <name evidence="2" type="ORF">GNI_177200</name>
</gene>
<dbReference type="PANTHER" id="PTHR33099">
    <property type="entry name" value="FE2OG DIOXYGENASE DOMAIN-CONTAINING PROTEIN"/>
    <property type="match status" value="1"/>
</dbReference>
<dbReference type="EMBL" id="AFNH02001333">
    <property type="protein sequence ID" value="EZG43309.1"/>
    <property type="molecule type" value="Genomic_DNA"/>
</dbReference>
<sequence length="327" mass="36263">MVASVVVCCPTSFEGGVLSLVDNRGIQIDFDWSQSALAPENNPDRGSADAGGTDQVMNWACFFCDVDHEVSPVTKGTRLTLTYDVCIDSTGSERGDSGSGGVVKAEVKQDSKGETRSSESLGFVSGSRLKRRRGVEEQESEVEQGKGNEVASQIASKVESRSEEQLLTLLDKLNGAHRYGYYPAHDYAFGATDTWTGEKDWESQLKGVDLQVYRALTKREWVAKLLVLYADLDLYGPAVHFNVGHSPDDSVSMKYAIDSEELETLRSITELRMINIPQRDPSAIYRYSFWYGYTGNDPIEEQDSYYARTVLVFSKSPITNDKNHTAL</sequence>
<comment type="caution">
    <text evidence="2">The sequence shown here is derived from an EMBL/GenBank/DDBJ whole genome shotgun (WGS) entry which is preliminary data.</text>
</comment>
<feature type="compositionally biased region" description="Basic and acidic residues" evidence="1">
    <location>
        <begin position="105"/>
        <end position="117"/>
    </location>
</feature>
<accession>A0A023AX73</accession>
<organism evidence="2 3">
    <name type="scientific">Gregarina niphandrodes</name>
    <name type="common">Septate eugregarine</name>
    <dbReference type="NCBI Taxonomy" id="110365"/>
    <lineage>
        <taxon>Eukaryota</taxon>
        <taxon>Sar</taxon>
        <taxon>Alveolata</taxon>
        <taxon>Apicomplexa</taxon>
        <taxon>Conoidasida</taxon>
        <taxon>Gregarinasina</taxon>
        <taxon>Eugregarinorida</taxon>
        <taxon>Gregarinidae</taxon>
        <taxon>Gregarina</taxon>
    </lineage>
</organism>
<evidence type="ECO:0000313" key="2">
    <source>
        <dbReference type="EMBL" id="EZG43309.1"/>
    </source>
</evidence>
<dbReference type="Proteomes" id="UP000019763">
    <property type="component" value="Unassembled WGS sequence"/>
</dbReference>
<reference evidence="2" key="1">
    <citation type="submission" date="2013-12" db="EMBL/GenBank/DDBJ databases">
        <authorList>
            <person name="Omoto C.K."/>
            <person name="Sibley D."/>
            <person name="Venepally P."/>
            <person name="Hadjithomas M."/>
            <person name="Karamycheva S."/>
            <person name="Brunk B."/>
            <person name="Roos D."/>
            <person name="Caler E."/>
            <person name="Lorenzi H."/>
        </authorList>
    </citation>
    <scope>NUCLEOTIDE SEQUENCE</scope>
</reference>
<dbReference type="VEuPathDB" id="CryptoDB:GNI_177200"/>
<dbReference type="AlphaFoldDB" id="A0A023AX73"/>
<dbReference type="OrthoDB" id="27483at2759"/>
<name>A0A023AX73_GRENI</name>
<evidence type="ECO:0000256" key="1">
    <source>
        <dbReference type="SAM" id="MobiDB-lite"/>
    </source>
</evidence>
<protein>
    <submittedName>
        <fullName evidence="2">Uncharacterized protein</fullName>
    </submittedName>
</protein>